<accession>A0ABN2PNJ4</accession>
<dbReference type="Proteomes" id="UP001501303">
    <property type="component" value="Unassembled WGS sequence"/>
</dbReference>
<sequence length="101" mass="11072">MRGALELVSVVSQAQRKKWFDARERLAQKAVPLGKRAGESNTMWTVFGPVNIDLHALSIELLAGESAEGLRLADEPWPGRGGGRPRRRSGGRPVGQRQRTA</sequence>
<comment type="caution">
    <text evidence="2">The sequence shown here is derived from an EMBL/GenBank/DDBJ whole genome shotgun (WGS) entry which is preliminary data.</text>
</comment>
<proteinExistence type="predicted"/>
<name>A0ABN2PNJ4_9ACTN</name>
<gene>
    <name evidence="2" type="ORF">GCM10009716_38590</name>
</gene>
<feature type="region of interest" description="Disordered" evidence="1">
    <location>
        <begin position="72"/>
        <end position="101"/>
    </location>
</feature>
<evidence type="ECO:0000256" key="1">
    <source>
        <dbReference type="SAM" id="MobiDB-lite"/>
    </source>
</evidence>
<reference evidence="2 3" key="1">
    <citation type="journal article" date="2019" name="Int. J. Syst. Evol. Microbiol.">
        <title>The Global Catalogue of Microorganisms (GCM) 10K type strain sequencing project: providing services to taxonomists for standard genome sequencing and annotation.</title>
        <authorList>
            <consortium name="The Broad Institute Genomics Platform"/>
            <consortium name="The Broad Institute Genome Sequencing Center for Infectious Disease"/>
            <person name="Wu L."/>
            <person name="Ma J."/>
        </authorList>
    </citation>
    <scope>NUCLEOTIDE SEQUENCE [LARGE SCALE GENOMIC DNA]</scope>
    <source>
        <strain evidence="2 3">JCM 13581</strain>
    </source>
</reference>
<keyword evidence="3" id="KW-1185">Reference proteome</keyword>
<organism evidence="2 3">
    <name type="scientific">Streptomyces sodiiphilus</name>
    <dbReference type="NCBI Taxonomy" id="226217"/>
    <lineage>
        <taxon>Bacteria</taxon>
        <taxon>Bacillati</taxon>
        <taxon>Actinomycetota</taxon>
        <taxon>Actinomycetes</taxon>
        <taxon>Kitasatosporales</taxon>
        <taxon>Streptomycetaceae</taxon>
        <taxon>Streptomyces</taxon>
    </lineage>
</organism>
<dbReference type="EMBL" id="BAAAMJ010000046">
    <property type="protein sequence ID" value="GAA1926814.1"/>
    <property type="molecule type" value="Genomic_DNA"/>
</dbReference>
<evidence type="ECO:0000313" key="3">
    <source>
        <dbReference type="Proteomes" id="UP001501303"/>
    </source>
</evidence>
<protein>
    <submittedName>
        <fullName evidence="2">Uncharacterized protein</fullName>
    </submittedName>
</protein>
<evidence type="ECO:0000313" key="2">
    <source>
        <dbReference type="EMBL" id="GAA1926814.1"/>
    </source>
</evidence>